<proteinExistence type="predicted"/>
<protein>
    <submittedName>
        <fullName evidence="1">Uncharacterized protein</fullName>
    </submittedName>
</protein>
<reference evidence="1 2" key="1">
    <citation type="submission" date="2019-12" db="EMBL/GenBank/DDBJ databases">
        <title>Chromosome-level assembly of the Caenorhabditis remanei genome.</title>
        <authorList>
            <person name="Teterina A.A."/>
            <person name="Willis J.H."/>
            <person name="Phillips P.C."/>
        </authorList>
    </citation>
    <scope>NUCLEOTIDE SEQUENCE [LARGE SCALE GENOMIC DNA]</scope>
    <source>
        <strain evidence="1 2">PX506</strain>
        <tissue evidence="1">Whole organism</tissue>
    </source>
</reference>
<gene>
    <name evidence="1" type="ORF">GCK72_026218</name>
</gene>
<dbReference type="AlphaFoldDB" id="A0A6A5G5H6"/>
<evidence type="ECO:0000313" key="1">
    <source>
        <dbReference type="EMBL" id="KAF1749749.1"/>
    </source>
</evidence>
<dbReference type="CTD" id="9806725"/>
<evidence type="ECO:0000313" key="2">
    <source>
        <dbReference type="Proteomes" id="UP000483820"/>
    </source>
</evidence>
<sequence>MDSKLHESDENVVQEGGANVRILTKHAEDANGRFNGHVNTVTLSLELSPTMTSDPRGAELFADTLIDLVRRNDPFKTPQTRAGFTFESSEFQETVGIPFQKISNMSVSKIVENMSKMSQSSRSPLELEDPKLTMRITYLNPPSGSGKRKINTGDIFEITAFEKKKRTDDTIDEPCCESKSVVETKQTRSNIMPNEVLDNCLVHALYQTLKCQEMPANIPAYREANGNLNKTFSGFDSTRVEDLYLEDELNETIRNDESVNGYGMKAPENDDTLEIANGDTVNIVRSDQWTHFMKMEEFASDVFPRGAIAGVYTCWAGRVLEMPYIVVAKDFIMFYGKTEAPQRMPPYFQFELLPLVKSSDDRIVSGVYRYVSVDHEIWPSLMSLGDHLNNACHSADLIYYEDDNINKVSTSKKEKEKEAIGSFSQFARSSYFKINK</sequence>
<name>A0A6A5G5H6_CAERE</name>
<organism evidence="1 2">
    <name type="scientific">Caenorhabditis remanei</name>
    <name type="common">Caenorhabditis vulgaris</name>
    <dbReference type="NCBI Taxonomy" id="31234"/>
    <lineage>
        <taxon>Eukaryota</taxon>
        <taxon>Metazoa</taxon>
        <taxon>Ecdysozoa</taxon>
        <taxon>Nematoda</taxon>
        <taxon>Chromadorea</taxon>
        <taxon>Rhabditida</taxon>
        <taxon>Rhabditina</taxon>
        <taxon>Rhabditomorpha</taxon>
        <taxon>Rhabditoidea</taxon>
        <taxon>Rhabditidae</taxon>
        <taxon>Peloderinae</taxon>
        <taxon>Caenorhabditis</taxon>
    </lineage>
</organism>
<dbReference type="GeneID" id="9806725"/>
<dbReference type="KEGG" id="crq:GCK72_026218"/>
<dbReference type="Proteomes" id="UP000483820">
    <property type="component" value="Chromosome X"/>
</dbReference>
<comment type="caution">
    <text evidence="1">The sequence shown here is derived from an EMBL/GenBank/DDBJ whole genome shotgun (WGS) entry which is preliminary data.</text>
</comment>
<dbReference type="EMBL" id="WUAV01000006">
    <property type="protein sequence ID" value="KAF1749749.1"/>
    <property type="molecule type" value="Genomic_DNA"/>
</dbReference>
<dbReference type="RefSeq" id="XP_053580307.1">
    <property type="nucleotide sequence ID" value="XM_053736741.1"/>
</dbReference>
<accession>A0A6A5G5H6</accession>